<evidence type="ECO:0008006" key="5">
    <source>
        <dbReference type="Google" id="ProtNLM"/>
    </source>
</evidence>
<dbReference type="EMBL" id="FTPU01000035">
    <property type="protein sequence ID" value="SIT97932.1"/>
    <property type="molecule type" value="Genomic_DNA"/>
</dbReference>
<evidence type="ECO:0000256" key="1">
    <source>
        <dbReference type="SAM" id="MobiDB-lite"/>
    </source>
</evidence>
<accession>A0A1U7Q0H1</accession>
<keyword evidence="2" id="KW-0812">Transmembrane</keyword>
<reference evidence="4" key="1">
    <citation type="submission" date="2016-10" db="EMBL/GenBank/DDBJ databases">
        <authorList>
            <person name="Varghese N."/>
            <person name="Submissions S."/>
        </authorList>
    </citation>
    <scope>NUCLEOTIDE SEQUENCE [LARGE SCALE GENOMIC DNA]</scope>
    <source>
        <strain evidence="4">DSM 19482</strain>
    </source>
</reference>
<dbReference type="Pfam" id="PF09919">
    <property type="entry name" value="DUF2149"/>
    <property type="match status" value="1"/>
</dbReference>
<dbReference type="OrthoDB" id="199365at2"/>
<dbReference type="InterPro" id="IPR018676">
    <property type="entry name" value="DUF2149"/>
</dbReference>
<feature type="transmembrane region" description="Helical" evidence="2">
    <location>
        <begin position="23"/>
        <end position="44"/>
    </location>
</feature>
<protein>
    <recommendedName>
        <fullName evidence="5">DUF2149 domain-containing protein</fullName>
    </recommendedName>
</protein>
<organism evidence="3 4">
    <name type="scientific">Epilithonimonas bovis DSM 19482</name>
    <dbReference type="NCBI Taxonomy" id="1121284"/>
    <lineage>
        <taxon>Bacteria</taxon>
        <taxon>Pseudomonadati</taxon>
        <taxon>Bacteroidota</taxon>
        <taxon>Flavobacteriia</taxon>
        <taxon>Flavobacteriales</taxon>
        <taxon>Weeksellaceae</taxon>
        <taxon>Chryseobacterium group</taxon>
        <taxon>Epilithonimonas</taxon>
    </lineage>
</organism>
<keyword evidence="4" id="KW-1185">Reference proteome</keyword>
<evidence type="ECO:0000313" key="4">
    <source>
        <dbReference type="Proteomes" id="UP000187261"/>
    </source>
</evidence>
<dbReference type="RefSeq" id="WP_076784047.1">
    <property type="nucleotide sequence ID" value="NZ_FTPU01000035.1"/>
</dbReference>
<name>A0A1U7Q0H1_9FLAO</name>
<sequence length="102" mass="11131">MRFLNRTNLDEDALGEEDPMNGVAQLFDISIAFIVAVIAAVFALQSRNPQLMSQGKATQQEAQSQSVSRKATATKQSGKGKRLGTAYQLDNGEVIYVPDEQN</sequence>
<dbReference type="AlphaFoldDB" id="A0A1U7Q0H1"/>
<gene>
    <name evidence="3" type="ORF">SAMN05660493_02663</name>
</gene>
<dbReference type="STRING" id="1121284.SAMN05660493_02663"/>
<proteinExistence type="predicted"/>
<keyword evidence="2" id="KW-1133">Transmembrane helix</keyword>
<feature type="compositionally biased region" description="Polar residues" evidence="1">
    <location>
        <begin position="55"/>
        <end position="77"/>
    </location>
</feature>
<evidence type="ECO:0000313" key="3">
    <source>
        <dbReference type="EMBL" id="SIT97932.1"/>
    </source>
</evidence>
<evidence type="ECO:0000256" key="2">
    <source>
        <dbReference type="SAM" id="Phobius"/>
    </source>
</evidence>
<feature type="region of interest" description="Disordered" evidence="1">
    <location>
        <begin position="55"/>
        <end position="83"/>
    </location>
</feature>
<keyword evidence="2" id="KW-0472">Membrane</keyword>
<dbReference type="Proteomes" id="UP000187261">
    <property type="component" value="Unassembled WGS sequence"/>
</dbReference>